<evidence type="ECO:0000313" key="3">
    <source>
        <dbReference type="Proteomes" id="UP000596660"/>
    </source>
</evidence>
<dbReference type="InterPro" id="IPR050232">
    <property type="entry name" value="FBL13/AtMIF1-like"/>
</dbReference>
<dbReference type="AlphaFoldDB" id="A0A803L5P2"/>
<feature type="compositionally biased region" description="Polar residues" evidence="1">
    <location>
        <begin position="1"/>
        <end position="10"/>
    </location>
</feature>
<reference evidence="2" key="2">
    <citation type="submission" date="2021-03" db="UniProtKB">
        <authorList>
            <consortium name="EnsemblPlants"/>
        </authorList>
    </citation>
    <scope>IDENTIFICATION</scope>
</reference>
<accession>A0A803L5P2</accession>
<reference evidence="2" key="1">
    <citation type="journal article" date="2017" name="Nature">
        <title>The genome of Chenopodium quinoa.</title>
        <authorList>
            <person name="Jarvis D.E."/>
            <person name="Ho Y.S."/>
            <person name="Lightfoot D.J."/>
            <person name="Schmoeckel S.M."/>
            <person name="Li B."/>
            <person name="Borm T.J.A."/>
            <person name="Ohyanagi H."/>
            <person name="Mineta K."/>
            <person name="Michell C.T."/>
            <person name="Saber N."/>
            <person name="Kharbatia N.M."/>
            <person name="Rupper R.R."/>
            <person name="Sharp A.R."/>
            <person name="Dally N."/>
            <person name="Boughton B.A."/>
            <person name="Woo Y.H."/>
            <person name="Gao G."/>
            <person name="Schijlen E.G.W.M."/>
            <person name="Guo X."/>
            <person name="Momin A.A."/>
            <person name="Negrao S."/>
            <person name="Al-Babili S."/>
            <person name="Gehring C."/>
            <person name="Roessner U."/>
            <person name="Jung C."/>
            <person name="Murphy K."/>
            <person name="Arold S.T."/>
            <person name="Gojobori T."/>
            <person name="van der Linden C.G."/>
            <person name="van Loo E.N."/>
            <person name="Jellen E.N."/>
            <person name="Maughan P.J."/>
            <person name="Tester M."/>
        </authorList>
    </citation>
    <scope>NUCLEOTIDE SEQUENCE [LARGE SCALE GENOMIC DNA]</scope>
    <source>
        <strain evidence="2">cv. PI 614886</strain>
    </source>
</reference>
<dbReference type="PANTHER" id="PTHR31900">
    <property type="entry name" value="F-BOX/RNI SUPERFAMILY PROTEIN-RELATED"/>
    <property type="match status" value="1"/>
</dbReference>
<proteinExistence type="predicted"/>
<dbReference type="Gramene" id="AUR62007181-RA">
    <property type="protein sequence ID" value="AUR62007181-RA:cds"/>
    <property type="gene ID" value="AUR62007181"/>
</dbReference>
<feature type="region of interest" description="Disordered" evidence="1">
    <location>
        <begin position="1"/>
        <end position="51"/>
    </location>
</feature>
<organism evidence="2 3">
    <name type="scientific">Chenopodium quinoa</name>
    <name type="common">Quinoa</name>
    <dbReference type="NCBI Taxonomy" id="63459"/>
    <lineage>
        <taxon>Eukaryota</taxon>
        <taxon>Viridiplantae</taxon>
        <taxon>Streptophyta</taxon>
        <taxon>Embryophyta</taxon>
        <taxon>Tracheophyta</taxon>
        <taxon>Spermatophyta</taxon>
        <taxon>Magnoliopsida</taxon>
        <taxon>eudicotyledons</taxon>
        <taxon>Gunneridae</taxon>
        <taxon>Pentapetalae</taxon>
        <taxon>Caryophyllales</taxon>
        <taxon>Chenopodiaceae</taxon>
        <taxon>Chenopodioideae</taxon>
        <taxon>Atripliceae</taxon>
        <taxon>Chenopodium</taxon>
    </lineage>
</organism>
<protein>
    <submittedName>
        <fullName evidence="2">Uncharacterized protein</fullName>
    </submittedName>
</protein>
<feature type="region of interest" description="Disordered" evidence="1">
    <location>
        <begin position="63"/>
        <end position="89"/>
    </location>
</feature>
<dbReference type="PANTHER" id="PTHR31900:SF31">
    <property type="entry name" value="F-BOX_LRR-REPEAT PROTEIN 13-LIKE"/>
    <property type="match status" value="1"/>
</dbReference>
<evidence type="ECO:0000313" key="2">
    <source>
        <dbReference type="EnsemblPlants" id="AUR62007181-RA:cds"/>
    </source>
</evidence>
<dbReference type="Proteomes" id="UP000596660">
    <property type="component" value="Unplaced"/>
</dbReference>
<sequence>MPSDSVTLSENPEREVCTPSSISFHNTSNIYPESNNSPERSMISGVSPENMVEQSGIFPESMVERSNEEQTGKYSFPSRSTRGIPPRRYDPEFEAQRSKYPVNKISEGNLSQITKAYNATIYSETIPTTTEEALRNLAYAVGVVSRFMHKPQKQHLEAVYRILRHIFNVDIKSKFNLPNLKKLSIQVMPFECEFWGKLIASCPSLEDLSFMVTSSPYFNANVIFTEMTSISILGQNLLRLNITVLHDHWAKVVIDAPRLEYLMLNIESLSEFRFAKNPNALCEAVISVVRKPRIAPNGLGRM</sequence>
<dbReference type="EnsemblPlants" id="AUR62007181-RA">
    <property type="protein sequence ID" value="AUR62007181-RA:cds"/>
    <property type="gene ID" value="AUR62007181"/>
</dbReference>
<name>A0A803L5P2_CHEQI</name>
<feature type="compositionally biased region" description="Polar residues" evidence="1">
    <location>
        <begin position="18"/>
        <end position="39"/>
    </location>
</feature>
<keyword evidence="3" id="KW-1185">Reference proteome</keyword>
<evidence type="ECO:0000256" key="1">
    <source>
        <dbReference type="SAM" id="MobiDB-lite"/>
    </source>
</evidence>